<dbReference type="PANTHER" id="PTHR32322">
    <property type="entry name" value="INNER MEMBRANE TRANSPORTER"/>
    <property type="match status" value="1"/>
</dbReference>
<dbReference type="RefSeq" id="WP_135504303.1">
    <property type="nucleotide sequence ID" value="NZ_JACHHE010000003.1"/>
</dbReference>
<feature type="transmembrane region" description="Helical" evidence="6">
    <location>
        <begin position="212"/>
        <end position="233"/>
    </location>
</feature>
<feature type="transmembrane region" description="Helical" evidence="6">
    <location>
        <begin position="182"/>
        <end position="200"/>
    </location>
</feature>
<feature type="transmembrane region" description="Helical" evidence="6">
    <location>
        <begin position="155"/>
        <end position="175"/>
    </location>
</feature>
<feature type="transmembrane region" description="Helical" evidence="6">
    <location>
        <begin position="92"/>
        <end position="114"/>
    </location>
</feature>
<feature type="transmembrane region" description="Helical" evidence="6">
    <location>
        <begin position="245"/>
        <end position="263"/>
    </location>
</feature>
<dbReference type="PANTHER" id="PTHR32322:SF2">
    <property type="entry name" value="EAMA DOMAIN-CONTAINING PROTEIN"/>
    <property type="match status" value="1"/>
</dbReference>
<dbReference type="AlphaFoldDB" id="A0A7W8CTZ9"/>
<evidence type="ECO:0000256" key="1">
    <source>
        <dbReference type="ARBA" id="ARBA00004127"/>
    </source>
</evidence>
<feature type="transmembrane region" description="Helical" evidence="6">
    <location>
        <begin position="126"/>
        <end position="149"/>
    </location>
</feature>
<dbReference type="Pfam" id="PF00892">
    <property type="entry name" value="EamA"/>
    <property type="match status" value="2"/>
</dbReference>
<organism evidence="8 9">
    <name type="scientific">Planococcus koreensis</name>
    <dbReference type="NCBI Taxonomy" id="112331"/>
    <lineage>
        <taxon>Bacteria</taxon>
        <taxon>Bacillati</taxon>
        <taxon>Bacillota</taxon>
        <taxon>Bacilli</taxon>
        <taxon>Bacillales</taxon>
        <taxon>Caryophanaceae</taxon>
        <taxon>Planococcus</taxon>
    </lineage>
</organism>
<dbReference type="GO" id="GO:0016020">
    <property type="term" value="C:membrane"/>
    <property type="evidence" value="ECO:0007669"/>
    <property type="project" value="UniProtKB-SubCell"/>
</dbReference>
<comment type="subcellular location">
    <subcellularLocation>
        <location evidence="1">Endomembrane system</location>
        <topology evidence="1">Multi-pass membrane protein</topology>
    </subcellularLocation>
</comment>
<feature type="domain" description="EamA" evidence="7">
    <location>
        <begin position="152"/>
        <end position="285"/>
    </location>
</feature>
<feature type="domain" description="EamA" evidence="7">
    <location>
        <begin position="6"/>
        <end position="137"/>
    </location>
</feature>
<name>A0A7W8CTZ9_9BACL</name>
<proteinExistence type="inferred from homology"/>
<protein>
    <submittedName>
        <fullName evidence="8">Drug/metabolite transporter (DMT)-like permease</fullName>
    </submittedName>
</protein>
<dbReference type="InterPro" id="IPR050638">
    <property type="entry name" value="AA-Vitamin_Transporters"/>
</dbReference>
<dbReference type="InterPro" id="IPR000620">
    <property type="entry name" value="EamA_dom"/>
</dbReference>
<keyword evidence="4 6" id="KW-1133">Transmembrane helix</keyword>
<keyword evidence="9" id="KW-1185">Reference proteome</keyword>
<dbReference type="OrthoDB" id="510638at2"/>
<evidence type="ECO:0000256" key="4">
    <source>
        <dbReference type="ARBA" id="ARBA00022989"/>
    </source>
</evidence>
<evidence type="ECO:0000313" key="8">
    <source>
        <dbReference type="EMBL" id="MBB5179945.1"/>
    </source>
</evidence>
<dbReference type="Proteomes" id="UP000525923">
    <property type="component" value="Unassembled WGS sequence"/>
</dbReference>
<evidence type="ECO:0000256" key="6">
    <source>
        <dbReference type="SAM" id="Phobius"/>
    </source>
</evidence>
<feature type="transmembrane region" description="Helical" evidence="6">
    <location>
        <begin position="33"/>
        <end position="52"/>
    </location>
</feature>
<dbReference type="InterPro" id="IPR037185">
    <property type="entry name" value="EmrE-like"/>
</dbReference>
<feature type="transmembrane region" description="Helical" evidence="6">
    <location>
        <begin position="64"/>
        <end position="86"/>
    </location>
</feature>
<feature type="transmembrane region" description="Helical" evidence="6">
    <location>
        <begin position="269"/>
        <end position="287"/>
    </location>
</feature>
<comment type="caution">
    <text evidence="8">The sequence shown here is derived from an EMBL/GenBank/DDBJ whole genome shotgun (WGS) entry which is preliminary data.</text>
</comment>
<gene>
    <name evidence="8" type="ORF">HNQ44_001369</name>
</gene>
<reference evidence="8 9" key="1">
    <citation type="submission" date="2020-08" db="EMBL/GenBank/DDBJ databases">
        <title>Genomic Encyclopedia of Type Strains, Phase IV (KMG-IV): sequencing the most valuable type-strain genomes for metagenomic binning, comparative biology and taxonomic classification.</title>
        <authorList>
            <person name="Goeker M."/>
        </authorList>
    </citation>
    <scope>NUCLEOTIDE SEQUENCE [LARGE SCALE GENOMIC DNA]</scope>
    <source>
        <strain evidence="8 9">DSM 15895</strain>
    </source>
</reference>
<keyword evidence="3 6" id="KW-0812">Transmembrane</keyword>
<evidence type="ECO:0000256" key="3">
    <source>
        <dbReference type="ARBA" id="ARBA00022692"/>
    </source>
</evidence>
<sequence length="309" mass="34075">MRYLYFLLLLLVSLMWAGNFVVGKWLVGHASPMTLTSLRWMIAVLFLIPLVWTTEKKILPPRKALVPLFLMGITGVALFNILQFIALNHTSATNIGLISTLNMISIAVFSAILLKEKIKPLQKTAMGLSLFGVILVLSKGSSDVLLSMQFNKGDLFMLAAVCCWGIYSVCGRWAMASVSPMMATLYSGVFGIAVLLPFNFADFTVTNINPSFVYSILYTGLISTVVCFVLWNLGVQKLGATTSGLFLNFNPIFTAVLAFIFLGEKMSGIQVLGSALVIIGCYFFSYFKTKRFFRKDVAGETNPLTSEIR</sequence>
<dbReference type="SUPFAM" id="SSF103481">
    <property type="entry name" value="Multidrug resistance efflux transporter EmrE"/>
    <property type="match status" value="2"/>
</dbReference>
<evidence type="ECO:0000256" key="2">
    <source>
        <dbReference type="ARBA" id="ARBA00007362"/>
    </source>
</evidence>
<keyword evidence="5 6" id="KW-0472">Membrane</keyword>
<comment type="similarity">
    <text evidence="2">Belongs to the EamA transporter family.</text>
</comment>
<evidence type="ECO:0000259" key="7">
    <source>
        <dbReference type="Pfam" id="PF00892"/>
    </source>
</evidence>
<evidence type="ECO:0000313" key="9">
    <source>
        <dbReference type="Proteomes" id="UP000525923"/>
    </source>
</evidence>
<accession>A0A7W8CTZ9</accession>
<dbReference type="EMBL" id="JACHHE010000003">
    <property type="protein sequence ID" value="MBB5179945.1"/>
    <property type="molecule type" value="Genomic_DNA"/>
</dbReference>
<evidence type="ECO:0000256" key="5">
    <source>
        <dbReference type="ARBA" id="ARBA00023136"/>
    </source>
</evidence>